<dbReference type="RefSeq" id="WP_075817659.1">
    <property type="nucleotide sequence ID" value="NZ_CAJUTZ010000021.1"/>
</dbReference>
<dbReference type="AlphaFoldDB" id="A0A1U7NIT7"/>
<dbReference type="OrthoDB" id="9762536at2"/>
<dbReference type="Pfam" id="PF01418">
    <property type="entry name" value="HTH_6"/>
    <property type="match status" value="1"/>
</dbReference>
<evidence type="ECO:0000313" key="7">
    <source>
        <dbReference type="Proteomes" id="UP000186341"/>
    </source>
</evidence>
<dbReference type="Gene3D" id="3.40.50.10490">
    <property type="entry name" value="Glucose-6-phosphate isomerase like protein, domain 1"/>
    <property type="match status" value="1"/>
</dbReference>
<dbReference type="Gene3D" id="1.10.10.10">
    <property type="entry name" value="Winged helix-like DNA-binding domain superfamily/Winged helix DNA-binding domain"/>
    <property type="match status" value="1"/>
</dbReference>
<reference evidence="6 7" key="1">
    <citation type="submission" date="2016-11" db="EMBL/GenBank/DDBJ databases">
        <title>Description of two novel members of the family Erysipelotrichaceae: Ileibacterium lipovorans gen. nov., sp. nov. and Dubosiella newyorkensis, gen. nov., sp. nov.</title>
        <authorList>
            <person name="Cox L.M."/>
            <person name="Sohn J."/>
            <person name="Tyrrell K.L."/>
            <person name="Citron D.M."/>
            <person name="Lawson P.A."/>
            <person name="Patel N.B."/>
            <person name="Iizumi T."/>
            <person name="Perez-Perez G.I."/>
            <person name="Goldstein E.J."/>
            <person name="Blaser M.J."/>
        </authorList>
    </citation>
    <scope>NUCLEOTIDE SEQUENCE [LARGE SCALE GENOMIC DNA]</scope>
    <source>
        <strain evidence="6 7">NYU-BL-A3</strain>
    </source>
</reference>
<name>A0A1U7NIT7_9FIRM</name>
<comment type="caution">
    <text evidence="6">The sequence shown here is derived from an EMBL/GenBank/DDBJ whole genome shotgun (WGS) entry which is preliminary data.</text>
</comment>
<dbReference type="InterPro" id="IPR009057">
    <property type="entry name" value="Homeodomain-like_sf"/>
</dbReference>
<dbReference type="InterPro" id="IPR000281">
    <property type="entry name" value="HTH_RpiR"/>
</dbReference>
<dbReference type="GO" id="GO:0003700">
    <property type="term" value="F:DNA-binding transcription factor activity"/>
    <property type="evidence" value="ECO:0007669"/>
    <property type="project" value="InterPro"/>
</dbReference>
<protein>
    <submittedName>
        <fullName evidence="6">RpiR family transcriptional regulator</fullName>
    </submittedName>
</protein>
<dbReference type="SUPFAM" id="SSF53697">
    <property type="entry name" value="SIS domain"/>
    <property type="match status" value="1"/>
</dbReference>
<keyword evidence="1" id="KW-0805">Transcription regulation</keyword>
<evidence type="ECO:0000256" key="1">
    <source>
        <dbReference type="ARBA" id="ARBA00023015"/>
    </source>
</evidence>
<dbReference type="PROSITE" id="PS51071">
    <property type="entry name" value="HTH_RPIR"/>
    <property type="match status" value="1"/>
</dbReference>
<evidence type="ECO:0000256" key="3">
    <source>
        <dbReference type="ARBA" id="ARBA00023163"/>
    </source>
</evidence>
<dbReference type="PROSITE" id="PS51464">
    <property type="entry name" value="SIS"/>
    <property type="match status" value="1"/>
</dbReference>
<dbReference type="Pfam" id="PF01380">
    <property type="entry name" value="SIS"/>
    <property type="match status" value="1"/>
</dbReference>
<dbReference type="InterPro" id="IPR046348">
    <property type="entry name" value="SIS_dom_sf"/>
</dbReference>
<dbReference type="Proteomes" id="UP000186341">
    <property type="component" value="Unassembled WGS sequence"/>
</dbReference>
<keyword evidence="7" id="KW-1185">Reference proteome</keyword>
<feature type="domain" description="SIS" evidence="5">
    <location>
        <begin position="117"/>
        <end position="257"/>
    </location>
</feature>
<gene>
    <name evidence="6" type="ORF">BO222_01225</name>
</gene>
<proteinExistence type="predicted"/>
<evidence type="ECO:0000313" key="6">
    <source>
        <dbReference type="EMBL" id="OLU42654.1"/>
    </source>
</evidence>
<dbReference type="GeneID" id="82201867"/>
<accession>A0A1U7NIT7</accession>
<dbReference type="InterPro" id="IPR001347">
    <property type="entry name" value="SIS_dom"/>
</dbReference>
<sequence length="277" mass="31583">MQYKEKSAIPYIEAAYSTFTATEKEVAKYFLKGTVPEDFSLKSIAVELAVSEATLVRFAKKCGFKGFREFIYQYEKSLVANKPTENITESSLQVLDAYQDLLTKSYSLINEEQICRIAVMISEASKVFVGGIGSSGYAAREMAYRFMRIGLSIEAFDDFDMMRMIAVFRKPDDLVVGLSLSGNRDVMLDYLRLSRERGAKTILITCNQYDYHNNICDEIVLVPSLIHLNHGNLISPQFPLLVMIDILYAAYMRYNRDEKQRLHDETLRAIETGTITE</sequence>
<evidence type="ECO:0000259" key="4">
    <source>
        <dbReference type="PROSITE" id="PS51071"/>
    </source>
</evidence>
<evidence type="ECO:0000256" key="2">
    <source>
        <dbReference type="ARBA" id="ARBA00023125"/>
    </source>
</evidence>
<organism evidence="6 7">
    <name type="scientific">Ileibacterium valens</name>
    <dbReference type="NCBI Taxonomy" id="1862668"/>
    <lineage>
        <taxon>Bacteria</taxon>
        <taxon>Bacillati</taxon>
        <taxon>Bacillota</taxon>
        <taxon>Erysipelotrichia</taxon>
        <taxon>Erysipelotrichales</taxon>
        <taxon>Erysipelotrichaceae</taxon>
        <taxon>Ileibacterium</taxon>
    </lineage>
</organism>
<dbReference type="EMBL" id="MPJW01000045">
    <property type="protein sequence ID" value="OLU42654.1"/>
    <property type="molecule type" value="Genomic_DNA"/>
</dbReference>
<keyword evidence="2" id="KW-0238">DNA-binding</keyword>
<dbReference type="GO" id="GO:1901135">
    <property type="term" value="P:carbohydrate derivative metabolic process"/>
    <property type="evidence" value="ECO:0007669"/>
    <property type="project" value="InterPro"/>
</dbReference>
<dbReference type="CDD" id="cd05013">
    <property type="entry name" value="SIS_RpiR"/>
    <property type="match status" value="1"/>
</dbReference>
<dbReference type="GO" id="GO:0003677">
    <property type="term" value="F:DNA binding"/>
    <property type="evidence" value="ECO:0007669"/>
    <property type="project" value="UniProtKB-KW"/>
</dbReference>
<dbReference type="InterPro" id="IPR035472">
    <property type="entry name" value="RpiR-like_SIS"/>
</dbReference>
<dbReference type="PANTHER" id="PTHR30514">
    <property type="entry name" value="GLUCOKINASE"/>
    <property type="match status" value="1"/>
</dbReference>
<dbReference type="InterPro" id="IPR047640">
    <property type="entry name" value="RpiR-like"/>
</dbReference>
<keyword evidence="3" id="KW-0804">Transcription</keyword>
<dbReference type="SUPFAM" id="SSF46689">
    <property type="entry name" value="Homeodomain-like"/>
    <property type="match status" value="1"/>
</dbReference>
<dbReference type="PANTHER" id="PTHR30514:SF21">
    <property type="entry name" value="RPIR-FAMILY TRANSCRIPTIONAL REGULATOR"/>
    <property type="match status" value="1"/>
</dbReference>
<evidence type="ECO:0000259" key="5">
    <source>
        <dbReference type="PROSITE" id="PS51464"/>
    </source>
</evidence>
<dbReference type="GO" id="GO:0097367">
    <property type="term" value="F:carbohydrate derivative binding"/>
    <property type="evidence" value="ECO:0007669"/>
    <property type="project" value="InterPro"/>
</dbReference>
<feature type="domain" description="HTH rpiR-type" evidence="4">
    <location>
        <begin position="6"/>
        <end position="81"/>
    </location>
</feature>
<dbReference type="InterPro" id="IPR036388">
    <property type="entry name" value="WH-like_DNA-bd_sf"/>
</dbReference>